<organism evidence="3 4">
    <name type="scientific">Effusibacillus lacus</name>
    <dbReference type="NCBI Taxonomy" id="1348429"/>
    <lineage>
        <taxon>Bacteria</taxon>
        <taxon>Bacillati</taxon>
        <taxon>Bacillota</taxon>
        <taxon>Bacilli</taxon>
        <taxon>Bacillales</taxon>
        <taxon>Alicyclobacillaceae</taxon>
        <taxon>Effusibacillus</taxon>
    </lineage>
</organism>
<accession>A0A292YHU0</accession>
<proteinExistence type="predicted"/>
<feature type="compositionally biased region" description="Polar residues" evidence="1">
    <location>
        <begin position="66"/>
        <end position="95"/>
    </location>
</feature>
<evidence type="ECO:0000256" key="2">
    <source>
        <dbReference type="SAM" id="SignalP"/>
    </source>
</evidence>
<protein>
    <submittedName>
        <fullName evidence="3">Uncharacterized protein</fullName>
    </submittedName>
</protein>
<reference evidence="4" key="1">
    <citation type="submission" date="2017-07" db="EMBL/GenBank/DDBJ databases">
        <title>Draft genome sequence of Effusibacillus lacus strain skLN1.</title>
        <authorList>
            <person name="Watanabe M."/>
            <person name="Kojima H."/>
            <person name="Fukui M."/>
        </authorList>
    </citation>
    <scope>NUCLEOTIDE SEQUENCE [LARGE SCALE GENOMIC DNA]</scope>
    <source>
        <strain evidence="4">skLN1</strain>
    </source>
</reference>
<comment type="caution">
    <text evidence="3">The sequence shown here is derived from an EMBL/GenBank/DDBJ whole genome shotgun (WGS) entry which is preliminary data.</text>
</comment>
<dbReference type="EMBL" id="BDUF01000020">
    <property type="protein sequence ID" value="GAX89378.1"/>
    <property type="molecule type" value="Genomic_DNA"/>
</dbReference>
<feature type="compositionally biased region" description="Low complexity" evidence="1">
    <location>
        <begin position="96"/>
        <end position="109"/>
    </location>
</feature>
<feature type="compositionally biased region" description="Low complexity" evidence="1">
    <location>
        <begin position="26"/>
        <end position="65"/>
    </location>
</feature>
<feature type="region of interest" description="Disordered" evidence="1">
    <location>
        <begin position="22"/>
        <end position="109"/>
    </location>
</feature>
<dbReference type="OrthoDB" id="6691119at2"/>
<sequence>MIRKSAVTALVMAFSMGSPLAHAEEATQTQTTETSLPQSQSTGTPETGTTTQTQETQIETVQEQSVATSGSNPAGQNQDTQIGAVQFQGVSTSGSGTTPPVQTAATTASQTQGTDVVAIQGQAFSTAGDGTGAQAQATSVAAGQAQIIMAPVPTTETPTPTSQTQTTNVTVGQAQMVHLSEGGSAVQVQGSTVSVDQTQNLSTSIVVPSSQTQGTAVNAIQTQDVTTAGSAEMVQVQTAELGGEKVQPGQAPIQGEANVLVDNSLQVQKKDSNFILKIIHKLFVGKNETRVVSWDYTVGDNGKVDLEETANRKFSWGTVKATISVKAQEVMDSLKTRMTSSLEVMFEPSNENRDRDRKKNRNKQYFDVIYRNADSINKEDLESYMSTISKNSEAYEQTRLAILEMFSTFDLKVSIDKIQLHEVKETSVKVKVWQTIKKLNGPEFQDNQVEIIHTLVKEDGQYKILNSEILQMQNI</sequence>
<dbReference type="Proteomes" id="UP000217785">
    <property type="component" value="Unassembled WGS sequence"/>
</dbReference>
<feature type="chain" id="PRO_5012516493" evidence="2">
    <location>
        <begin position="24"/>
        <end position="475"/>
    </location>
</feature>
<name>A0A292YHU0_9BACL</name>
<evidence type="ECO:0000313" key="3">
    <source>
        <dbReference type="EMBL" id="GAX89378.1"/>
    </source>
</evidence>
<evidence type="ECO:0000256" key="1">
    <source>
        <dbReference type="SAM" id="MobiDB-lite"/>
    </source>
</evidence>
<dbReference type="AlphaFoldDB" id="A0A292YHU0"/>
<keyword evidence="2" id="KW-0732">Signal</keyword>
<feature type="signal peptide" evidence="2">
    <location>
        <begin position="1"/>
        <end position="23"/>
    </location>
</feature>
<dbReference type="RefSeq" id="WP_096181073.1">
    <property type="nucleotide sequence ID" value="NZ_BDUF01000020.1"/>
</dbReference>
<evidence type="ECO:0000313" key="4">
    <source>
        <dbReference type="Proteomes" id="UP000217785"/>
    </source>
</evidence>
<keyword evidence="4" id="KW-1185">Reference proteome</keyword>
<gene>
    <name evidence="3" type="ORF">EFBL_0996</name>
</gene>